<name>A0AAD9DEM6_9STRA</name>
<evidence type="ECO:0000259" key="5">
    <source>
        <dbReference type="Pfam" id="PF08573"/>
    </source>
</evidence>
<dbReference type="GO" id="GO:0016787">
    <property type="term" value="F:hydrolase activity"/>
    <property type="evidence" value="ECO:0007669"/>
    <property type="project" value="UniProtKB-KW"/>
</dbReference>
<dbReference type="GO" id="GO:0003684">
    <property type="term" value="F:damaged DNA binding"/>
    <property type="evidence" value="ECO:0007669"/>
    <property type="project" value="TreeGrafter"/>
</dbReference>
<dbReference type="Pfam" id="PF08573">
    <property type="entry name" value="SAE2"/>
    <property type="match status" value="2"/>
</dbReference>
<comment type="caution">
    <text evidence="6">The sequence shown here is derived from an EMBL/GenBank/DDBJ whole genome shotgun (WGS) entry which is preliminary data.</text>
</comment>
<dbReference type="InterPro" id="IPR033316">
    <property type="entry name" value="RBBP8-like"/>
</dbReference>
<dbReference type="GO" id="GO:0010792">
    <property type="term" value="P:DNA double-strand break processing involved in repair via single-strand annealing"/>
    <property type="evidence" value="ECO:0007669"/>
    <property type="project" value="TreeGrafter"/>
</dbReference>
<evidence type="ECO:0000313" key="6">
    <source>
        <dbReference type="EMBL" id="KAK1744836.1"/>
    </source>
</evidence>
<dbReference type="GO" id="GO:0005634">
    <property type="term" value="C:nucleus"/>
    <property type="evidence" value="ECO:0007669"/>
    <property type="project" value="UniProtKB-SubCell"/>
</dbReference>
<dbReference type="GO" id="GO:0004519">
    <property type="term" value="F:endonuclease activity"/>
    <property type="evidence" value="ECO:0007669"/>
    <property type="project" value="UniProtKB-KW"/>
</dbReference>
<keyword evidence="6" id="KW-0378">Hydrolase</keyword>
<feature type="domain" description="DNA endonuclease activator Ctp1 C-terminal" evidence="5">
    <location>
        <begin position="162"/>
        <end position="194"/>
    </location>
</feature>
<evidence type="ECO:0000256" key="4">
    <source>
        <dbReference type="SAM" id="MobiDB-lite"/>
    </source>
</evidence>
<proteinExistence type="predicted"/>
<accession>A0AAD9DEM6</accession>
<comment type="subcellular location">
    <subcellularLocation>
        <location evidence="1">Nucleus</location>
    </subcellularLocation>
</comment>
<dbReference type="PANTHER" id="PTHR15107:SF0">
    <property type="entry name" value="DNA ENDONUCLEASE ACTIVATOR CTP1 C-TERMINAL DOMAIN-CONTAINING PROTEIN"/>
    <property type="match status" value="1"/>
</dbReference>
<keyword evidence="6" id="KW-0540">Nuclease</keyword>
<evidence type="ECO:0000256" key="3">
    <source>
        <dbReference type="ARBA" id="ARBA00023242"/>
    </source>
</evidence>
<feature type="region of interest" description="Disordered" evidence="4">
    <location>
        <begin position="171"/>
        <end position="197"/>
    </location>
</feature>
<dbReference type="AlphaFoldDB" id="A0AAD9DEM6"/>
<feature type="region of interest" description="Disordered" evidence="4">
    <location>
        <begin position="1"/>
        <end position="107"/>
    </location>
</feature>
<feature type="compositionally biased region" description="Polar residues" evidence="4">
    <location>
        <begin position="1"/>
        <end position="18"/>
    </location>
</feature>
<dbReference type="InterPro" id="IPR013882">
    <property type="entry name" value="Ctp1_C"/>
</dbReference>
<sequence>MNRQYGSSFTRDNTNNAEGSVRDNHYSSRSHPRNIDYKSSNPVDDTDAKRRRSKDSDSSFANGGSTHRTALKSYSVNNFTDQSSSNTNLTRGGKAPPTKSKAVVNPYKKQIRAQTKEDGKPTFAYQEVVRKRDERMDLPGHDCEECRKFLDALEAAGGHIDRDEIINQCSRHRSRHKPASTPPNYWRLSFMDSQHSG</sequence>
<keyword evidence="2" id="KW-0227">DNA damage</keyword>
<gene>
    <name evidence="6" type="ORF">QTG54_004127</name>
</gene>
<keyword evidence="6" id="KW-0255">Endonuclease</keyword>
<evidence type="ECO:0000256" key="1">
    <source>
        <dbReference type="ARBA" id="ARBA00004123"/>
    </source>
</evidence>
<keyword evidence="7" id="KW-1185">Reference proteome</keyword>
<evidence type="ECO:0000313" key="7">
    <source>
        <dbReference type="Proteomes" id="UP001224775"/>
    </source>
</evidence>
<feature type="domain" description="DNA endonuclease activator Ctp1 C-terminal" evidence="5">
    <location>
        <begin position="124"/>
        <end position="155"/>
    </location>
</feature>
<feature type="compositionally biased region" description="Polar residues" evidence="4">
    <location>
        <begin position="60"/>
        <end position="90"/>
    </location>
</feature>
<dbReference type="Proteomes" id="UP001224775">
    <property type="component" value="Unassembled WGS sequence"/>
</dbReference>
<dbReference type="EMBL" id="JATAAI010000006">
    <property type="protein sequence ID" value="KAK1744836.1"/>
    <property type="molecule type" value="Genomic_DNA"/>
</dbReference>
<dbReference type="EC" id="3.1.-.-" evidence="6"/>
<dbReference type="PANTHER" id="PTHR15107">
    <property type="entry name" value="RETINOBLASTOMA BINDING PROTEIN 8"/>
    <property type="match status" value="1"/>
</dbReference>
<keyword evidence="3" id="KW-0539">Nucleus</keyword>
<evidence type="ECO:0000256" key="2">
    <source>
        <dbReference type="ARBA" id="ARBA00022763"/>
    </source>
</evidence>
<protein>
    <submittedName>
        <fullName evidence="6">DNA endonuclease</fullName>
        <ecNumber evidence="6">3.1.-.-</ecNumber>
    </submittedName>
</protein>
<reference evidence="6" key="1">
    <citation type="submission" date="2023-06" db="EMBL/GenBank/DDBJ databases">
        <title>Survivors Of The Sea: Transcriptome response of Skeletonema marinoi to long-term dormancy.</title>
        <authorList>
            <person name="Pinder M.I.M."/>
            <person name="Kourtchenko O."/>
            <person name="Robertson E.K."/>
            <person name="Larsson T."/>
            <person name="Maumus F."/>
            <person name="Osuna-Cruz C.M."/>
            <person name="Vancaester E."/>
            <person name="Stenow R."/>
            <person name="Vandepoele K."/>
            <person name="Ploug H."/>
            <person name="Bruchert V."/>
            <person name="Godhe A."/>
            <person name="Topel M."/>
        </authorList>
    </citation>
    <scope>NUCLEOTIDE SEQUENCE</scope>
    <source>
        <strain evidence="6">R05AC</strain>
    </source>
</reference>
<organism evidence="6 7">
    <name type="scientific">Skeletonema marinoi</name>
    <dbReference type="NCBI Taxonomy" id="267567"/>
    <lineage>
        <taxon>Eukaryota</taxon>
        <taxon>Sar</taxon>
        <taxon>Stramenopiles</taxon>
        <taxon>Ochrophyta</taxon>
        <taxon>Bacillariophyta</taxon>
        <taxon>Coscinodiscophyceae</taxon>
        <taxon>Thalassiosirophycidae</taxon>
        <taxon>Thalassiosirales</taxon>
        <taxon>Skeletonemataceae</taxon>
        <taxon>Skeletonema</taxon>
        <taxon>Skeletonema marinoi-dohrnii complex</taxon>
    </lineage>
</organism>